<dbReference type="Gene3D" id="1.20.1280.50">
    <property type="match status" value="1"/>
</dbReference>
<dbReference type="Gramene" id="ONIVA10G01630.1">
    <property type="protein sequence ID" value="ONIVA10G01630.1"/>
    <property type="gene ID" value="ONIVA10G01630"/>
</dbReference>
<feature type="domain" description="F-box" evidence="1">
    <location>
        <begin position="18"/>
        <end position="58"/>
    </location>
</feature>
<evidence type="ECO:0000313" key="2">
    <source>
        <dbReference type="EnsemblPlants" id="ONIVA10G01630.1"/>
    </source>
</evidence>
<dbReference type="HOGENOM" id="CLU_017945_2_2_1"/>
<dbReference type="AlphaFoldDB" id="A0A0E0IPA2"/>
<organism evidence="2">
    <name type="scientific">Oryza nivara</name>
    <name type="common">Indian wild rice</name>
    <name type="synonym">Oryza sativa f. spontanea</name>
    <dbReference type="NCBI Taxonomy" id="4536"/>
    <lineage>
        <taxon>Eukaryota</taxon>
        <taxon>Viridiplantae</taxon>
        <taxon>Streptophyta</taxon>
        <taxon>Embryophyta</taxon>
        <taxon>Tracheophyta</taxon>
        <taxon>Spermatophyta</taxon>
        <taxon>Magnoliopsida</taxon>
        <taxon>Liliopsida</taxon>
        <taxon>Poales</taxon>
        <taxon>Poaceae</taxon>
        <taxon>BOP clade</taxon>
        <taxon>Oryzoideae</taxon>
        <taxon>Oryzeae</taxon>
        <taxon>Oryzinae</taxon>
        <taxon>Oryza</taxon>
    </lineage>
</organism>
<dbReference type="InterPro" id="IPR001810">
    <property type="entry name" value="F-box_dom"/>
</dbReference>
<dbReference type="Proteomes" id="UP000006591">
    <property type="component" value="Chromosome 10"/>
</dbReference>
<dbReference type="PANTHER" id="PTHR32133">
    <property type="entry name" value="OS07G0120400 PROTEIN"/>
    <property type="match status" value="1"/>
</dbReference>
<evidence type="ECO:0000313" key="3">
    <source>
        <dbReference type="Proteomes" id="UP000006591"/>
    </source>
</evidence>
<dbReference type="eggNOG" id="ENOG502R3Y0">
    <property type="taxonomic scope" value="Eukaryota"/>
</dbReference>
<protein>
    <recommendedName>
        <fullName evidence="1">F-box domain-containing protein</fullName>
    </recommendedName>
</protein>
<name>A0A0E0IPA2_ORYNI</name>
<accession>A0A0E0IPA2</accession>
<dbReference type="InterPro" id="IPR036047">
    <property type="entry name" value="F-box-like_dom_sf"/>
</dbReference>
<dbReference type="Pfam" id="PF00646">
    <property type="entry name" value="F-box"/>
    <property type="match status" value="1"/>
</dbReference>
<dbReference type="SMART" id="SM00256">
    <property type="entry name" value="FBOX"/>
    <property type="match status" value="1"/>
</dbReference>
<reference evidence="2" key="2">
    <citation type="submission" date="2018-04" db="EMBL/GenBank/DDBJ databases">
        <title>OnivRS2 (Oryza nivara Reference Sequence Version 2).</title>
        <authorList>
            <person name="Zhang J."/>
            <person name="Kudrna D."/>
            <person name="Lee S."/>
            <person name="Talag J."/>
            <person name="Rajasekar S."/>
            <person name="Welchert J."/>
            <person name="Hsing Y.-I."/>
            <person name="Wing R.A."/>
        </authorList>
    </citation>
    <scope>NUCLEOTIDE SEQUENCE [LARGE SCALE GENOMIC DNA]</scope>
</reference>
<dbReference type="SUPFAM" id="SSF81383">
    <property type="entry name" value="F-box domain"/>
    <property type="match status" value="1"/>
</dbReference>
<keyword evidence="3" id="KW-1185">Reference proteome</keyword>
<evidence type="ECO:0000259" key="1">
    <source>
        <dbReference type="SMART" id="SM00256"/>
    </source>
</evidence>
<dbReference type="EnsemblPlants" id="ONIVA10G01630.1">
    <property type="protein sequence ID" value="ONIVA10G01630.1"/>
    <property type="gene ID" value="ONIVA10G01630"/>
</dbReference>
<dbReference type="STRING" id="4536.A0A0E0IPA2"/>
<dbReference type="PANTHER" id="PTHR32133:SF380">
    <property type="entry name" value="OS10G0137700 PROTEIN"/>
    <property type="match status" value="1"/>
</dbReference>
<proteinExistence type="predicted"/>
<reference evidence="2" key="1">
    <citation type="submission" date="2015-04" db="UniProtKB">
        <authorList>
            <consortium name="EnsemblPlants"/>
        </authorList>
    </citation>
    <scope>IDENTIFICATION</scope>
    <source>
        <strain evidence="2">SL10</strain>
    </source>
</reference>
<sequence>MIRRRHRPTSPAPPLDNDDLLSEILLRLPPLPSSLPRASLVCTRWRRLVSDRGFLRRFRARHRKPPLLGVIQVCAYPIFAPALDPPDRIPAARFSWRLDNRHDLNDLLGVRHGRALVHVNTCRYSQRRLIVWDPVAGDRRAVAIPGGFRDRGVVVRAGEVRCVAGDGDPGHVHGGCHSSPFEVVILGTNKNRTHAFACVYSSETGIWGNVISAAVNFGDCICNFTTLVGNSLYCLLLGEQRTSFFQFDLDKQITAQIDVPPDMHPDGNGHHRFGDTICRFAPAENGGLLFLVVTHYTLNVWKSETNADGVVAGWVLEKTIELDRLLSLEPGPQKTAPMLLGFSEEHNVAFVCTYIGVSMIHLESMEFKSVSQRMSLIYHPFTSFYTKELSPH</sequence>